<gene>
    <name evidence="1" type="ORF">AO370_1132</name>
</gene>
<dbReference type="EMBL" id="LXHQ01000031">
    <property type="protein sequence ID" value="OAV25055.1"/>
    <property type="molecule type" value="Genomic_DNA"/>
</dbReference>
<organism evidence="1 2">
    <name type="scientific">Moraxella catarrhalis</name>
    <name type="common">Branhamella catarrhalis</name>
    <dbReference type="NCBI Taxonomy" id="480"/>
    <lineage>
        <taxon>Bacteria</taxon>
        <taxon>Pseudomonadati</taxon>
        <taxon>Pseudomonadota</taxon>
        <taxon>Gammaproteobacteria</taxon>
        <taxon>Moraxellales</taxon>
        <taxon>Moraxellaceae</taxon>
        <taxon>Moraxella</taxon>
    </lineage>
</organism>
<reference evidence="1 2" key="1">
    <citation type="journal article" date="2016" name="Genome Biol. Evol.">
        <title>Comparative Genomic Analyses of the Moraxella catarrhalis Serosensitive and Seroresistant Lineages Demonstrate Their Independent Evolution.</title>
        <authorList>
            <person name="Earl J.P."/>
            <person name="de Vries S.P."/>
            <person name="Ahmed A."/>
            <person name="Powell E."/>
            <person name="Schultz M.P."/>
            <person name="Hermans P.W."/>
            <person name="Hill D.J."/>
            <person name="Zhou Z."/>
            <person name="Constantinidou C.I."/>
            <person name="Hu F.Z."/>
            <person name="Bootsma H.J."/>
            <person name="Ehrlich G.D."/>
        </authorList>
    </citation>
    <scope>NUCLEOTIDE SEQUENCE [LARGE SCALE GENOMIC DNA]</scope>
    <source>
        <strain evidence="1 2">F23</strain>
    </source>
</reference>
<comment type="caution">
    <text evidence="1">The sequence shown here is derived from an EMBL/GenBank/DDBJ whole genome shotgun (WGS) entry which is preliminary data.</text>
</comment>
<evidence type="ECO:0000313" key="2">
    <source>
        <dbReference type="Proteomes" id="UP000078295"/>
    </source>
</evidence>
<name>A0A198XH37_MORCA</name>
<proteinExistence type="predicted"/>
<sequence>MHQSSLNQNSKAFATDIMTKDIDFIDYLKLPNSHNAICGLGI</sequence>
<protein>
    <submittedName>
        <fullName evidence="1">Uncharacterized protein</fullName>
    </submittedName>
</protein>
<dbReference type="Proteomes" id="UP000078295">
    <property type="component" value="Unassembled WGS sequence"/>
</dbReference>
<accession>A0A198XH37</accession>
<evidence type="ECO:0000313" key="1">
    <source>
        <dbReference type="EMBL" id="OAV25055.1"/>
    </source>
</evidence>
<dbReference type="AlphaFoldDB" id="A0A198XH37"/>